<accession>A0A6I9MJG3</accession>
<comment type="subcellular location">
    <subcellularLocation>
        <location evidence="1">Endomembrane system</location>
        <topology evidence="1">Multi-pass membrane protein</topology>
    </subcellularLocation>
</comment>
<dbReference type="GO" id="GO:0016020">
    <property type="term" value="C:membrane"/>
    <property type="evidence" value="ECO:0007669"/>
    <property type="project" value="InterPro"/>
</dbReference>
<dbReference type="AlphaFoldDB" id="A0A6I9MJG3"/>
<dbReference type="PANTHER" id="PTHR10981">
    <property type="entry name" value="BATTENIN"/>
    <property type="match status" value="1"/>
</dbReference>
<feature type="region of interest" description="Disordered" evidence="6">
    <location>
        <begin position="1"/>
        <end position="20"/>
    </location>
</feature>
<keyword evidence="5 7" id="KW-0472">Membrane</keyword>
<reference evidence="9" key="1">
    <citation type="submission" date="2025-08" db="UniProtKB">
        <authorList>
            <consortium name="RefSeq"/>
        </authorList>
    </citation>
    <scope>IDENTIFICATION</scope>
    <source>
        <tissue evidence="9">Muscle</tissue>
    </source>
</reference>
<sequence length="149" mass="15672">MEQADSVNADAAQRSDSNGSCSKWRNWTGFWLLGLCNNFAYVVMLSAAHDILKKQESANATSPTPSPLTVDVQAGNSSSSPYDCNPVSTLSSSGCAVSGHPPNAHHQAGGSLCHPQTALWFPGVVLRPDGSHKFPPGVLLLSDLDEHSG</sequence>
<evidence type="ECO:0000256" key="1">
    <source>
        <dbReference type="ARBA" id="ARBA00004127"/>
    </source>
</evidence>
<evidence type="ECO:0000256" key="6">
    <source>
        <dbReference type="SAM" id="MobiDB-lite"/>
    </source>
</evidence>
<proteinExistence type="predicted"/>
<dbReference type="GeneID" id="104942910"/>
<protein>
    <submittedName>
        <fullName evidence="9">Battenin-like isoform X2</fullName>
    </submittedName>
</protein>
<name>A0A6I9MJG3_9TELE</name>
<keyword evidence="2" id="KW-0813">Transport</keyword>
<keyword evidence="8" id="KW-1185">Reference proteome</keyword>
<keyword evidence="3 7" id="KW-0812">Transmembrane</keyword>
<dbReference type="GO" id="GO:0012505">
    <property type="term" value="C:endomembrane system"/>
    <property type="evidence" value="ECO:0007669"/>
    <property type="project" value="UniProtKB-SubCell"/>
</dbReference>
<keyword evidence="4 7" id="KW-1133">Transmembrane helix</keyword>
<feature type="region of interest" description="Disordered" evidence="6">
    <location>
        <begin position="56"/>
        <end position="83"/>
    </location>
</feature>
<evidence type="ECO:0000256" key="4">
    <source>
        <dbReference type="ARBA" id="ARBA00022989"/>
    </source>
</evidence>
<evidence type="ECO:0000313" key="8">
    <source>
        <dbReference type="Proteomes" id="UP000504611"/>
    </source>
</evidence>
<dbReference type="GO" id="GO:0005764">
    <property type="term" value="C:lysosome"/>
    <property type="evidence" value="ECO:0007669"/>
    <property type="project" value="TreeGrafter"/>
</dbReference>
<dbReference type="RefSeq" id="XP_010766524.1">
    <property type="nucleotide sequence ID" value="XM_010768222.1"/>
</dbReference>
<dbReference type="GO" id="GO:0007040">
    <property type="term" value="P:lysosome organization"/>
    <property type="evidence" value="ECO:0007669"/>
    <property type="project" value="TreeGrafter"/>
</dbReference>
<evidence type="ECO:0000256" key="2">
    <source>
        <dbReference type="ARBA" id="ARBA00022448"/>
    </source>
</evidence>
<feature type="compositionally biased region" description="Polar residues" evidence="6">
    <location>
        <begin position="74"/>
        <end position="83"/>
    </location>
</feature>
<feature type="transmembrane region" description="Helical" evidence="7">
    <location>
        <begin position="30"/>
        <end position="48"/>
    </location>
</feature>
<dbReference type="InterPro" id="IPR003492">
    <property type="entry name" value="Battenin_disease_Cln3"/>
</dbReference>
<dbReference type="Proteomes" id="UP000504611">
    <property type="component" value="Unplaced"/>
</dbReference>
<evidence type="ECO:0000256" key="7">
    <source>
        <dbReference type="SAM" id="Phobius"/>
    </source>
</evidence>
<dbReference type="OrthoDB" id="5965864at2759"/>
<dbReference type="PANTHER" id="PTHR10981:SF0">
    <property type="entry name" value="BATTENIN"/>
    <property type="match status" value="1"/>
</dbReference>
<evidence type="ECO:0000313" key="9">
    <source>
        <dbReference type="RefSeq" id="XP_010766524.1"/>
    </source>
</evidence>
<evidence type="ECO:0000256" key="3">
    <source>
        <dbReference type="ARBA" id="ARBA00022692"/>
    </source>
</evidence>
<dbReference type="Pfam" id="PF02487">
    <property type="entry name" value="CLN3"/>
    <property type="match status" value="1"/>
</dbReference>
<dbReference type="GO" id="GO:0051453">
    <property type="term" value="P:regulation of intracellular pH"/>
    <property type="evidence" value="ECO:0007669"/>
    <property type="project" value="TreeGrafter"/>
</dbReference>
<gene>
    <name evidence="9" type="primary">LOC104942910</name>
</gene>
<evidence type="ECO:0000256" key="5">
    <source>
        <dbReference type="ARBA" id="ARBA00023136"/>
    </source>
</evidence>
<organism evidence="8 9">
    <name type="scientific">Notothenia coriiceps</name>
    <name type="common">black rockcod</name>
    <dbReference type="NCBI Taxonomy" id="8208"/>
    <lineage>
        <taxon>Eukaryota</taxon>
        <taxon>Metazoa</taxon>
        <taxon>Chordata</taxon>
        <taxon>Craniata</taxon>
        <taxon>Vertebrata</taxon>
        <taxon>Euteleostomi</taxon>
        <taxon>Actinopterygii</taxon>
        <taxon>Neopterygii</taxon>
        <taxon>Teleostei</taxon>
        <taxon>Neoteleostei</taxon>
        <taxon>Acanthomorphata</taxon>
        <taxon>Eupercaria</taxon>
        <taxon>Perciformes</taxon>
        <taxon>Notothenioidei</taxon>
        <taxon>Nototheniidae</taxon>
        <taxon>Notothenia</taxon>
    </lineage>
</organism>